<feature type="chain" id="PRO_5047147951" evidence="2">
    <location>
        <begin position="25"/>
        <end position="253"/>
    </location>
</feature>
<dbReference type="Pfam" id="PF13505">
    <property type="entry name" value="OMP_b-brl"/>
    <property type="match status" value="1"/>
</dbReference>
<accession>A0ABW3Z7B0</accession>
<evidence type="ECO:0000313" key="5">
    <source>
        <dbReference type="Proteomes" id="UP001597171"/>
    </source>
</evidence>
<gene>
    <name evidence="4" type="ORF">ACFQ4O_09160</name>
</gene>
<keyword evidence="5" id="KW-1185">Reference proteome</keyword>
<dbReference type="InterPro" id="IPR027385">
    <property type="entry name" value="Beta-barrel_OMP"/>
</dbReference>
<evidence type="ECO:0000313" key="4">
    <source>
        <dbReference type="EMBL" id="MFD1332165.1"/>
    </source>
</evidence>
<evidence type="ECO:0000256" key="2">
    <source>
        <dbReference type="SAM" id="SignalP"/>
    </source>
</evidence>
<dbReference type="Proteomes" id="UP001597171">
    <property type="component" value="Unassembled WGS sequence"/>
</dbReference>
<sequence length="253" mass="27997">MAKWTTYALAGALAVALAPTVGRAADLPEPPLLEPIEPVEFGSAWYLRGDVGYKFYRNPSARFLDPAYKGVDRYKREDLDEAFIFGGGVGYKFNEWFRTDVTVDYETKADFGGKLACIGCASKGLYSDERAKISALTFLANAYFDIGTWHGFTPYVGAGIGTARVDLDDYRYTNPNGTKGKFGGDHKWNLAWALMAGVGYEVSDNITIDANYRYVDLGEARTKRIPAVSSGYRVKVEDIAAHEIRLGVRYTLD</sequence>
<feature type="signal peptide" evidence="2">
    <location>
        <begin position="1"/>
        <end position="24"/>
    </location>
</feature>
<proteinExistence type="predicted"/>
<reference evidence="5" key="1">
    <citation type="journal article" date="2019" name="Int. J. Syst. Evol. Microbiol.">
        <title>The Global Catalogue of Microorganisms (GCM) 10K type strain sequencing project: providing services to taxonomists for standard genome sequencing and annotation.</title>
        <authorList>
            <consortium name="The Broad Institute Genomics Platform"/>
            <consortium name="The Broad Institute Genome Sequencing Center for Infectious Disease"/>
            <person name="Wu L."/>
            <person name="Ma J."/>
        </authorList>
    </citation>
    <scope>NUCLEOTIDE SEQUENCE [LARGE SCALE GENOMIC DNA]</scope>
    <source>
        <strain evidence="5">CCUG 61696</strain>
    </source>
</reference>
<dbReference type="Gene3D" id="2.40.160.20">
    <property type="match status" value="1"/>
</dbReference>
<dbReference type="SUPFAM" id="SSF56925">
    <property type="entry name" value="OMPA-like"/>
    <property type="match status" value="1"/>
</dbReference>
<dbReference type="RefSeq" id="WP_378775391.1">
    <property type="nucleotide sequence ID" value="NZ_JBHTMX010000066.1"/>
</dbReference>
<evidence type="ECO:0000256" key="1">
    <source>
        <dbReference type="ARBA" id="ARBA00022729"/>
    </source>
</evidence>
<keyword evidence="1 2" id="KW-0732">Signal</keyword>
<dbReference type="InterPro" id="IPR011250">
    <property type="entry name" value="OMP/PagP_B-barrel"/>
</dbReference>
<name>A0ABW3Z7B0_9HYPH</name>
<evidence type="ECO:0000259" key="3">
    <source>
        <dbReference type="Pfam" id="PF13505"/>
    </source>
</evidence>
<organism evidence="4 5">
    <name type="scientific">Methylopila musalis</name>
    <dbReference type="NCBI Taxonomy" id="1134781"/>
    <lineage>
        <taxon>Bacteria</taxon>
        <taxon>Pseudomonadati</taxon>
        <taxon>Pseudomonadota</taxon>
        <taxon>Alphaproteobacteria</taxon>
        <taxon>Hyphomicrobiales</taxon>
        <taxon>Methylopilaceae</taxon>
        <taxon>Methylopila</taxon>
    </lineage>
</organism>
<dbReference type="EMBL" id="JBHTMX010000066">
    <property type="protein sequence ID" value="MFD1332165.1"/>
    <property type="molecule type" value="Genomic_DNA"/>
</dbReference>
<protein>
    <submittedName>
        <fullName evidence="4">Outer membrane protein</fullName>
    </submittedName>
</protein>
<comment type="caution">
    <text evidence="4">The sequence shown here is derived from an EMBL/GenBank/DDBJ whole genome shotgun (WGS) entry which is preliminary data.</text>
</comment>
<feature type="domain" description="Outer membrane protein beta-barrel" evidence="3">
    <location>
        <begin position="43"/>
        <end position="250"/>
    </location>
</feature>